<gene>
    <name evidence="3" type="ORF">DEO72_LG7g2920</name>
</gene>
<accession>A0A4D6MLP9</accession>
<dbReference type="PANTHER" id="PTHR35480">
    <property type="entry name" value="MATERNAL EFFECT EMBRYO ARREST 22"/>
    <property type="match status" value="1"/>
</dbReference>
<feature type="region of interest" description="Disordered" evidence="2">
    <location>
        <begin position="69"/>
        <end position="109"/>
    </location>
</feature>
<organism evidence="3 4">
    <name type="scientific">Vigna unguiculata</name>
    <name type="common">Cowpea</name>
    <dbReference type="NCBI Taxonomy" id="3917"/>
    <lineage>
        <taxon>Eukaryota</taxon>
        <taxon>Viridiplantae</taxon>
        <taxon>Streptophyta</taxon>
        <taxon>Embryophyta</taxon>
        <taxon>Tracheophyta</taxon>
        <taxon>Spermatophyta</taxon>
        <taxon>Magnoliopsida</taxon>
        <taxon>eudicotyledons</taxon>
        <taxon>Gunneridae</taxon>
        <taxon>Pentapetalae</taxon>
        <taxon>rosids</taxon>
        <taxon>fabids</taxon>
        <taxon>Fabales</taxon>
        <taxon>Fabaceae</taxon>
        <taxon>Papilionoideae</taxon>
        <taxon>50 kb inversion clade</taxon>
        <taxon>NPAAA clade</taxon>
        <taxon>indigoferoid/millettioid clade</taxon>
        <taxon>Phaseoleae</taxon>
        <taxon>Vigna</taxon>
    </lineage>
</organism>
<proteinExistence type="predicted"/>
<dbReference type="Gramene" id="Vigun08g188800.1.v1.2">
    <property type="protein sequence ID" value="Vigun08g188800.1.v1.2"/>
    <property type="gene ID" value="Vigun08g188800.v1.2"/>
</dbReference>
<keyword evidence="4" id="KW-1185">Reference proteome</keyword>
<dbReference type="OrthoDB" id="1933275at2759"/>
<feature type="compositionally biased region" description="Polar residues" evidence="2">
    <location>
        <begin position="78"/>
        <end position="96"/>
    </location>
</feature>
<feature type="region of interest" description="Disordered" evidence="2">
    <location>
        <begin position="931"/>
        <end position="951"/>
    </location>
</feature>
<evidence type="ECO:0000313" key="3">
    <source>
        <dbReference type="EMBL" id="QCE01621.1"/>
    </source>
</evidence>
<name>A0A4D6MLP9_VIGUN</name>
<feature type="coiled-coil region" evidence="1">
    <location>
        <begin position="114"/>
        <end position="288"/>
    </location>
</feature>
<keyword evidence="1" id="KW-0175">Coiled coil</keyword>
<dbReference type="PANTHER" id="PTHR35480:SF1">
    <property type="entry name" value="MATERNAL EFFECT EMBRYO ARREST 22"/>
    <property type="match status" value="1"/>
</dbReference>
<evidence type="ECO:0000313" key="4">
    <source>
        <dbReference type="Proteomes" id="UP000501690"/>
    </source>
</evidence>
<dbReference type="Proteomes" id="UP000501690">
    <property type="component" value="Linkage Group LG7"/>
</dbReference>
<reference evidence="3 4" key="1">
    <citation type="submission" date="2019-04" db="EMBL/GenBank/DDBJ databases">
        <title>An improved genome assembly and genetic linkage map for asparagus bean, Vigna unguiculata ssp. sesquipedialis.</title>
        <authorList>
            <person name="Xia Q."/>
            <person name="Zhang R."/>
            <person name="Dong Y."/>
        </authorList>
    </citation>
    <scope>NUCLEOTIDE SEQUENCE [LARGE SCALE GENOMIC DNA]</scope>
    <source>
        <tissue evidence="3">Leaf</tissue>
    </source>
</reference>
<dbReference type="EMBL" id="CP039351">
    <property type="protein sequence ID" value="QCE01621.1"/>
    <property type="molecule type" value="Genomic_DNA"/>
</dbReference>
<evidence type="ECO:0008006" key="5">
    <source>
        <dbReference type="Google" id="ProtNLM"/>
    </source>
</evidence>
<feature type="coiled-coil region" evidence="1">
    <location>
        <begin position="584"/>
        <end position="702"/>
    </location>
</feature>
<feature type="coiled-coil region" evidence="1">
    <location>
        <begin position="352"/>
        <end position="456"/>
    </location>
</feature>
<feature type="coiled-coil region" evidence="1">
    <location>
        <begin position="503"/>
        <end position="551"/>
    </location>
</feature>
<evidence type="ECO:0000256" key="2">
    <source>
        <dbReference type="SAM" id="MobiDB-lite"/>
    </source>
</evidence>
<protein>
    <recommendedName>
        <fullName evidence="5">Maternal effect embryo arrest 22</fullName>
    </recommendedName>
</protein>
<evidence type="ECO:0000256" key="1">
    <source>
        <dbReference type="SAM" id="Coils"/>
    </source>
</evidence>
<feature type="compositionally biased region" description="Basic residues" evidence="2">
    <location>
        <begin position="940"/>
        <end position="950"/>
    </location>
</feature>
<sequence length="1621" mass="184489">MTLSMNRDETLKSGCTNPCCYKLKEKYLKGVEARKALRQAVEILQKEIQSRSTNACGVKVEREDKLGEFTPAKVPLGSETSSFEPQIDTPTTQQGCSGRGDESGILQTDREKEIGRLKELLEEEKRRADSEKKKAAEACKLLEDEKNKAAEKDKEIGRLKGLLDVEKRRADSESKKAAEEKNKVSEKEKEISRFKEFIEAEKRRDESERKKLNELSKLLEEKTNKVAENEKEIGRLKEFIEAEKRRDDSERKKVNEVCNLLEEEKNKVAEKEKEISGLKEFIEAEKRKDDSARKQDNELCKMLGEERNKVAEKEKEIGKLKEFIEVEKRRDDSERKKDNEVCKLLGEEKNKIAEMEKEICRLKELVEEKERRADSERKKVNEVCNLLGEEKNKVAEKEKEISGLKEFIEAEKRKDDSARKKDNELCKMLGEERNKVAEKEKEIGKLKEFMEAEKRRDDFERKKDNEVCKLLGEEKNKTAEMEKEICRLKELVEEKKRRADSDKKKASAACKLLEEVKKKAAEKGEIARVEAEKYRTQIGQLEKQVNDAKTKLVSEISMFKEATKKFEADKSKLLAEKRKADSALARANEILEVEKQKVDEEKRRADAEMVKLEEQKALAEDNWNKFMKEKCLADQMSQQLEENKKTIEDFKQKIHELSSLTKPVEMATHKVKAESTKMKLLKNKLKLEMLRAKHTKQKYKLEASRYDILRNELGRLKIDFIQFLHRVDMLDASFSPVAGSRREQTKHENILDKQNSNVIRQIGKQNLSEMRSQFDSEVLEPCCTTVDVSDPLRKNSTPRLTPGGNCSESITGIGFKLESLVRGSNQTKLQSSAVNSSTESFSDGQLMGSQDASIFPVIASGQLTQEIFNTKQNMCNPSDKSIDVHHKKRKRMHDTVEYIANLSSERLADFHGLLYRKHGECLGRKAALQNPNNVQEENKRAHKKRKKSRREKVDMIPWIKSDEKKTIAETNSEVYDDANVCRHTSCPPPRTLETTQACGERICDVANNFDSIINIDKVPDENYMKLLELENAFSEECYRKAMDFPLSPSLPEIEFHEIFDEDNLMIPSQYKSLPENVLSSRTDLFISPSSDVINVELISSAQKYDDCGVTCNSHVLTTENSRTAFPVEDGIGSLNNKLPEFCVVFSNVMDNNIISRILTATKNCIAQCNLSTQTGWAVSNILTALKMEEKLSQKERVSVLLTLMLFNFSTTTTKTFGRLWDGKSVQCLRSYSEHIYTVMNDAETRILFVENYSLYELLHLIEDFLIEGKVIVNNRVDAETLSSDLRTTDFLSCVNEEVSSDAASSEQLVAASIILSSVCAATDYVGFICDASYHILRSGKLDSLMVLTILHIFSYLGGEKVFNKNNFGLMVTVLKSLIMFLEDGSLSVATACLPSINQLHAELCMDAKCPFLEGAESIDAVASLLLEEIKRVHSSESRFMSVQCAIDKPCSEKCLISAPQPDTLKTVDCCCLSDVLSLVELVANKMSWHWADMKLVPQLLNILDSCVDENFAIRIIVLLGQLGRTGVDVGGFEDEGVKNLRCYLFTYFCRASSMKADLSLQFATASALFGLLPLDFETLFHANINLSAYSKSVCDNAETLRKWFSGLGKDQQKLLFDVYNK</sequence>